<dbReference type="AlphaFoldDB" id="A0A5J9WE39"/>
<sequence length="954" mass="108035">MHGKTATSRSGSFCRNHGRLLLPINRGNFSSTGTIADYCRHKVELPRRNKGRLAPARALIERGVVAAPCTLNSSSILAWAYAVSLKGSVRYYFRPPLMSDNQRGSHQAPPAFNRNRGEGRGGLPIIIIIKGNRETSRLQVKELVPGADTLIIIKGPKVIFQLKNEGVAEGTVSGAITITGVAAHLTKEDTTQVEGRVFRHLKKILPPTKPVLSATIPRAFQKYQWILENPPSRSRSLFHSALLAGTKHLKWLRTRLKPKFLHRKTALPLIRKPKLLLKKQVSHDSSKVLSQISFSGTEIDEKAGADGEAILWEERNEVYTEYTPTPDVDDAAPDDHTEEYISSVAELLGLERTERLMVGHKPLNKCEVPTPPRELTKKTFRYEGLKGSFEETMIKERNPAFFVVLEPVLSEAPPARVIALAQEFLKSPEKQWWNNSVFQLHTGTPYYPKQLIWARMMLVSEDDKQMLLKADIFRGVLASLYRIPINSSLLAAFLTFWNVEGHTLLTAQGEMGYPLLTMYDSMGLPISGHLYQEFIPPASAVSSVVKSLHSIYAELWLLHAEKKDLVTVEQWIDHFLGEELGATDQAGVDLPRDFYADPADPLFTQLKFRVVDKRGRRLARFVNHDFFYRQNYSAEVHRAAFLVVWICTYCLPINMGKYIRPEVFSAAANLAEGVRLAIGTASLAHLYRSIDEVCHSIIMNPRSASECPLSIPAHFIMGWFCSYWTIVPLQSAVNPQLTHFPPFITDSWRITSVEISLHEAHKLFLDISEDKRSLASLSFLGKSSIRFPKSQEFPLDDTRESLGESGRRTIRITAIDMLTSASVGAITHIRCQHYYNLVYCPHRFARMHGCDQEVPDFLMEGRQKQLLLQFSTYLKGTRDETIEHLQRRHLAYHFPIGHQFYLQPLFRGTKRSTEYVKWCESTFDFLRRYEAFCSGQEMPLVSSLGGNAPPNCSY</sequence>
<feature type="domain" description="Aminotransferase-like plant mobile" evidence="1">
    <location>
        <begin position="471"/>
        <end position="919"/>
    </location>
</feature>
<accession>A0A5J9WE39</accession>
<dbReference type="GO" id="GO:0010073">
    <property type="term" value="P:meristem maintenance"/>
    <property type="evidence" value="ECO:0007669"/>
    <property type="project" value="InterPro"/>
</dbReference>
<dbReference type="InterPro" id="IPR044824">
    <property type="entry name" value="MAIN-like"/>
</dbReference>
<organism evidence="2 3">
    <name type="scientific">Eragrostis curvula</name>
    <name type="common">weeping love grass</name>
    <dbReference type="NCBI Taxonomy" id="38414"/>
    <lineage>
        <taxon>Eukaryota</taxon>
        <taxon>Viridiplantae</taxon>
        <taxon>Streptophyta</taxon>
        <taxon>Embryophyta</taxon>
        <taxon>Tracheophyta</taxon>
        <taxon>Spermatophyta</taxon>
        <taxon>Magnoliopsida</taxon>
        <taxon>Liliopsida</taxon>
        <taxon>Poales</taxon>
        <taxon>Poaceae</taxon>
        <taxon>PACMAD clade</taxon>
        <taxon>Chloridoideae</taxon>
        <taxon>Eragrostideae</taxon>
        <taxon>Eragrostidinae</taxon>
        <taxon>Eragrostis</taxon>
    </lineage>
</organism>
<evidence type="ECO:0000313" key="2">
    <source>
        <dbReference type="EMBL" id="TVU45680.1"/>
    </source>
</evidence>
<evidence type="ECO:0000313" key="3">
    <source>
        <dbReference type="Proteomes" id="UP000324897"/>
    </source>
</evidence>
<dbReference type="Gramene" id="TVU45680">
    <property type="protein sequence ID" value="TVU45680"/>
    <property type="gene ID" value="EJB05_05175"/>
</dbReference>
<reference evidence="2 3" key="1">
    <citation type="journal article" date="2019" name="Sci. Rep.">
        <title>A high-quality genome of Eragrostis curvula grass provides insights into Poaceae evolution and supports new strategies to enhance forage quality.</title>
        <authorList>
            <person name="Carballo J."/>
            <person name="Santos B.A.C.M."/>
            <person name="Zappacosta D."/>
            <person name="Garbus I."/>
            <person name="Selva J.P."/>
            <person name="Gallo C.A."/>
            <person name="Diaz A."/>
            <person name="Albertini E."/>
            <person name="Caccamo M."/>
            <person name="Echenique V."/>
        </authorList>
    </citation>
    <scope>NUCLEOTIDE SEQUENCE [LARGE SCALE GENOMIC DNA]</scope>
    <source>
        <strain evidence="3">cv. Victoria</strain>
        <tissue evidence="2">Leaf</tissue>
    </source>
</reference>
<protein>
    <recommendedName>
        <fullName evidence="1">Aminotransferase-like plant mobile domain-containing protein</fullName>
    </recommendedName>
</protein>
<dbReference type="PANTHER" id="PTHR46033">
    <property type="entry name" value="PROTEIN MAIN-LIKE 2"/>
    <property type="match status" value="1"/>
</dbReference>
<evidence type="ECO:0000259" key="1">
    <source>
        <dbReference type="Pfam" id="PF10536"/>
    </source>
</evidence>
<name>A0A5J9WE39_9POAL</name>
<dbReference type="PANTHER" id="PTHR46033:SF65">
    <property type="entry name" value="AMINOTRANSFERASE-LIKE PLANT MOBILE DOMAIN-CONTAINING PROTEIN"/>
    <property type="match status" value="1"/>
</dbReference>
<dbReference type="Pfam" id="PF10536">
    <property type="entry name" value="PMD"/>
    <property type="match status" value="1"/>
</dbReference>
<keyword evidence="3" id="KW-1185">Reference proteome</keyword>
<dbReference type="Proteomes" id="UP000324897">
    <property type="component" value="Chromosome 5"/>
</dbReference>
<feature type="non-terminal residue" evidence="2">
    <location>
        <position position="1"/>
    </location>
</feature>
<dbReference type="EMBL" id="RWGY01000004">
    <property type="protein sequence ID" value="TVU45680.1"/>
    <property type="molecule type" value="Genomic_DNA"/>
</dbReference>
<comment type="caution">
    <text evidence="2">The sequence shown here is derived from an EMBL/GenBank/DDBJ whole genome shotgun (WGS) entry which is preliminary data.</text>
</comment>
<dbReference type="OrthoDB" id="913267at2759"/>
<proteinExistence type="predicted"/>
<dbReference type="InterPro" id="IPR019557">
    <property type="entry name" value="AminoTfrase-like_pln_mobile"/>
</dbReference>
<gene>
    <name evidence="2" type="ORF">EJB05_05175</name>
</gene>